<gene>
    <name evidence="1" type="ORF">R1flu_006137</name>
</gene>
<dbReference type="EMBL" id="JBHFFA010000003">
    <property type="protein sequence ID" value="KAL2634658.1"/>
    <property type="molecule type" value="Genomic_DNA"/>
</dbReference>
<dbReference type="Proteomes" id="UP001605036">
    <property type="component" value="Unassembled WGS sequence"/>
</dbReference>
<sequence length="66" mass="7288">MNMVWTIARLARNCGRKATAARPGRVAVWPGRKLQPEGHILRGPIRGYGLKAAPRAAQLKAVVWRS</sequence>
<evidence type="ECO:0000313" key="2">
    <source>
        <dbReference type="Proteomes" id="UP001605036"/>
    </source>
</evidence>
<protein>
    <submittedName>
        <fullName evidence="1">Uncharacterized protein</fullName>
    </submittedName>
</protein>
<dbReference type="AlphaFoldDB" id="A0ABD1YVX0"/>
<evidence type="ECO:0000313" key="1">
    <source>
        <dbReference type="EMBL" id="KAL2634658.1"/>
    </source>
</evidence>
<keyword evidence="2" id="KW-1185">Reference proteome</keyword>
<name>A0ABD1YVX0_9MARC</name>
<organism evidence="1 2">
    <name type="scientific">Riccia fluitans</name>
    <dbReference type="NCBI Taxonomy" id="41844"/>
    <lineage>
        <taxon>Eukaryota</taxon>
        <taxon>Viridiplantae</taxon>
        <taxon>Streptophyta</taxon>
        <taxon>Embryophyta</taxon>
        <taxon>Marchantiophyta</taxon>
        <taxon>Marchantiopsida</taxon>
        <taxon>Marchantiidae</taxon>
        <taxon>Marchantiales</taxon>
        <taxon>Ricciaceae</taxon>
        <taxon>Riccia</taxon>
    </lineage>
</organism>
<comment type="caution">
    <text evidence="1">The sequence shown here is derived from an EMBL/GenBank/DDBJ whole genome shotgun (WGS) entry which is preliminary data.</text>
</comment>
<accession>A0ABD1YVX0</accession>
<proteinExistence type="predicted"/>
<reference evidence="1 2" key="1">
    <citation type="submission" date="2024-09" db="EMBL/GenBank/DDBJ databases">
        <title>Chromosome-scale assembly of Riccia fluitans.</title>
        <authorList>
            <person name="Paukszto L."/>
            <person name="Sawicki J."/>
            <person name="Karawczyk K."/>
            <person name="Piernik-Szablinska J."/>
            <person name="Szczecinska M."/>
            <person name="Mazdziarz M."/>
        </authorList>
    </citation>
    <scope>NUCLEOTIDE SEQUENCE [LARGE SCALE GENOMIC DNA]</scope>
    <source>
        <strain evidence="1">Rf_01</strain>
        <tissue evidence="1">Aerial parts of the thallus</tissue>
    </source>
</reference>